<organism evidence="3 4">
    <name type="scientific">Aquilegia coerulea</name>
    <name type="common">Rocky mountain columbine</name>
    <dbReference type="NCBI Taxonomy" id="218851"/>
    <lineage>
        <taxon>Eukaryota</taxon>
        <taxon>Viridiplantae</taxon>
        <taxon>Streptophyta</taxon>
        <taxon>Embryophyta</taxon>
        <taxon>Tracheophyta</taxon>
        <taxon>Spermatophyta</taxon>
        <taxon>Magnoliopsida</taxon>
        <taxon>Ranunculales</taxon>
        <taxon>Ranunculaceae</taxon>
        <taxon>Thalictroideae</taxon>
        <taxon>Aquilegia</taxon>
    </lineage>
</organism>
<reference evidence="3 4" key="1">
    <citation type="submission" date="2017-09" db="EMBL/GenBank/DDBJ databases">
        <title>WGS assembly of Aquilegia coerulea Goldsmith.</title>
        <authorList>
            <person name="Hodges S."/>
            <person name="Kramer E."/>
            <person name="Nordborg M."/>
            <person name="Tomkins J."/>
            <person name="Borevitz J."/>
            <person name="Derieg N."/>
            <person name="Yan J."/>
            <person name="Mihaltcheva S."/>
            <person name="Hayes R.D."/>
            <person name="Rokhsar D."/>
        </authorList>
    </citation>
    <scope>NUCLEOTIDE SEQUENCE [LARGE SCALE GENOMIC DNA]</scope>
    <source>
        <strain evidence="4">cv. Goldsmith</strain>
    </source>
</reference>
<keyword evidence="2" id="KW-0812">Transmembrane</keyword>
<keyword evidence="2" id="KW-0472">Membrane</keyword>
<evidence type="ECO:0000256" key="1">
    <source>
        <dbReference type="SAM" id="MobiDB-lite"/>
    </source>
</evidence>
<feature type="transmembrane region" description="Helical" evidence="2">
    <location>
        <begin position="25"/>
        <end position="45"/>
    </location>
</feature>
<evidence type="ECO:0000256" key="2">
    <source>
        <dbReference type="SAM" id="Phobius"/>
    </source>
</evidence>
<name>A0A2G5DS47_AQUCA</name>
<dbReference type="EMBL" id="KZ305032">
    <property type="protein sequence ID" value="PIA46345.1"/>
    <property type="molecule type" value="Genomic_DNA"/>
</dbReference>
<evidence type="ECO:0000313" key="3">
    <source>
        <dbReference type="EMBL" id="PIA46345.1"/>
    </source>
</evidence>
<dbReference type="FunCoup" id="A0A2G5DS47">
    <property type="interactions" value="2244"/>
</dbReference>
<feature type="region of interest" description="Disordered" evidence="1">
    <location>
        <begin position="201"/>
        <end position="221"/>
    </location>
</feature>
<evidence type="ECO:0000313" key="4">
    <source>
        <dbReference type="Proteomes" id="UP000230069"/>
    </source>
</evidence>
<gene>
    <name evidence="3" type="ORF">AQUCO_01500104v1</name>
</gene>
<keyword evidence="2" id="KW-1133">Transmembrane helix</keyword>
<dbReference type="PANTHER" id="PTHR33344:SF1">
    <property type="entry name" value="OS06G0214100 PROTEIN"/>
    <property type="match status" value="1"/>
</dbReference>
<sequence>MARLLICGGCYYQGRSQWCFSYKRTTIIICLINIIAALYVLNSLYSSLDVSPGYPANYPDGDVSYTKDQIKKMEDSMRVRKAAEPLQLVKLVSKIKEEFAREEKSIKLPRPLKLKLADEVLQMLKGLKGNTTVNEQREALENWRQNKLKETEEMERGTTRSNSRMSNKEAKFLRVALQSDWDALLEQIGVWMPAEIINKEPEDQPESDEDLEDQIIPGRPLPPECNVELRTDYGGAAVKWGLTYHRDSAADCCQSCLDQAKTAKPGQMKCNIWVYCPSETGCFSPDIYEHKHQECWLKQADNPKPNFKDKYADWFRNAHPTAPLIVPWVAGVVSVGE</sequence>
<keyword evidence="4" id="KW-1185">Reference proteome</keyword>
<dbReference type="OrthoDB" id="508259at2759"/>
<dbReference type="InParanoid" id="A0A2G5DS47"/>
<dbReference type="Proteomes" id="UP000230069">
    <property type="component" value="Unassembled WGS sequence"/>
</dbReference>
<dbReference type="STRING" id="218851.A0A2G5DS47"/>
<dbReference type="AlphaFoldDB" id="A0A2G5DS47"/>
<protein>
    <recommendedName>
        <fullName evidence="5">Apple domain-containing protein</fullName>
    </recommendedName>
</protein>
<evidence type="ECO:0008006" key="5">
    <source>
        <dbReference type="Google" id="ProtNLM"/>
    </source>
</evidence>
<dbReference type="PANTHER" id="PTHR33344">
    <property type="entry name" value="OS02G0761600 PROTEIN"/>
    <property type="match status" value="1"/>
</dbReference>
<accession>A0A2G5DS47</accession>
<proteinExistence type="predicted"/>
<feature type="compositionally biased region" description="Acidic residues" evidence="1">
    <location>
        <begin position="203"/>
        <end position="213"/>
    </location>
</feature>